<dbReference type="OrthoDB" id="9802153at2"/>
<name>A0A1I4LI72_9HYPH</name>
<protein>
    <recommendedName>
        <fullName evidence="3">DUF2442 domain-containing protein</fullName>
    </recommendedName>
</protein>
<dbReference type="InterPro" id="IPR018841">
    <property type="entry name" value="DUF2442"/>
</dbReference>
<evidence type="ECO:0000313" key="1">
    <source>
        <dbReference type="EMBL" id="SFL90287.1"/>
    </source>
</evidence>
<dbReference type="InterPro" id="IPR036782">
    <property type="entry name" value="NE0471-like_N"/>
</dbReference>
<reference evidence="2" key="1">
    <citation type="submission" date="2016-10" db="EMBL/GenBank/DDBJ databases">
        <authorList>
            <person name="Varghese N."/>
            <person name="Submissions S."/>
        </authorList>
    </citation>
    <scope>NUCLEOTIDE SEQUENCE [LARGE SCALE GENOMIC DNA]</scope>
    <source>
        <strain evidence="2">BL36</strain>
    </source>
</reference>
<keyword evidence="2" id="KW-1185">Reference proteome</keyword>
<dbReference type="SUPFAM" id="SSF143880">
    <property type="entry name" value="NE0471 N-terminal domain-like"/>
    <property type="match status" value="1"/>
</dbReference>
<dbReference type="Gene3D" id="3.30.2020.10">
    <property type="entry name" value="NE0471-like N-terminal domain"/>
    <property type="match status" value="1"/>
</dbReference>
<dbReference type="AlphaFoldDB" id="A0A1I4LI72"/>
<sequence>MTTHRIASVEPLQYPTLRVTFDDGVSGILDLSDLIAEGAIFAPLKDEAYFRTVAVGEGGRTFGWNLEAVGQEIDLCPDATRIRIETQIVEGLASRYESAPSAAA</sequence>
<gene>
    <name evidence="1" type="ORF">SAMN05192568_1013122</name>
</gene>
<dbReference type="Pfam" id="PF10387">
    <property type="entry name" value="DUF2442"/>
    <property type="match status" value="1"/>
</dbReference>
<dbReference type="RefSeq" id="WP_092041753.1">
    <property type="nucleotide sequence ID" value="NZ_FOTK01000013.1"/>
</dbReference>
<evidence type="ECO:0008006" key="3">
    <source>
        <dbReference type="Google" id="ProtNLM"/>
    </source>
</evidence>
<dbReference type="EMBL" id="FOTK01000013">
    <property type="protein sequence ID" value="SFL90287.1"/>
    <property type="molecule type" value="Genomic_DNA"/>
</dbReference>
<evidence type="ECO:0000313" key="2">
    <source>
        <dbReference type="Proteomes" id="UP000199048"/>
    </source>
</evidence>
<dbReference type="Proteomes" id="UP000199048">
    <property type="component" value="Unassembled WGS sequence"/>
</dbReference>
<organism evidence="1 2">
    <name type="scientific">Methylobacterium pseudosasicola</name>
    <dbReference type="NCBI Taxonomy" id="582667"/>
    <lineage>
        <taxon>Bacteria</taxon>
        <taxon>Pseudomonadati</taxon>
        <taxon>Pseudomonadota</taxon>
        <taxon>Alphaproteobacteria</taxon>
        <taxon>Hyphomicrobiales</taxon>
        <taxon>Methylobacteriaceae</taxon>
        <taxon>Methylobacterium</taxon>
    </lineage>
</organism>
<dbReference type="STRING" id="582667.SAMN05192568_1013122"/>
<proteinExistence type="predicted"/>
<accession>A0A1I4LI72</accession>